<name>A0A370TWH8_9HELO</name>
<gene>
    <name evidence="5" type="ORF">BP5553_04221</name>
</gene>
<dbReference type="InterPro" id="IPR003439">
    <property type="entry name" value="ABC_transporter-like_ATP-bd"/>
</dbReference>
<keyword evidence="2" id="KW-0067">ATP-binding</keyword>
<dbReference type="RefSeq" id="XP_031872537.1">
    <property type="nucleotide sequence ID" value="XM_032012844.1"/>
</dbReference>
<dbReference type="InterPro" id="IPR003593">
    <property type="entry name" value="AAA+_ATPase"/>
</dbReference>
<dbReference type="GO" id="GO:0016887">
    <property type="term" value="F:ATP hydrolysis activity"/>
    <property type="evidence" value="ECO:0007669"/>
    <property type="project" value="InterPro"/>
</dbReference>
<comment type="caution">
    <text evidence="5">The sequence shown here is derived from an EMBL/GenBank/DDBJ whole genome shotgun (WGS) entry which is preliminary data.</text>
</comment>
<proteinExistence type="predicted"/>
<evidence type="ECO:0000259" key="4">
    <source>
        <dbReference type="PROSITE" id="PS50893"/>
    </source>
</evidence>
<evidence type="ECO:0000256" key="2">
    <source>
        <dbReference type="ARBA" id="ARBA00022840"/>
    </source>
</evidence>
<evidence type="ECO:0000313" key="6">
    <source>
        <dbReference type="Proteomes" id="UP000254866"/>
    </source>
</evidence>
<dbReference type="STRING" id="2656787.A0A370TWH8"/>
<reference evidence="5 6" key="1">
    <citation type="journal article" date="2018" name="IMA Fungus">
        <title>IMA Genome-F 9: Draft genome sequence of Annulohypoxylon stygium, Aspergillus mulundensis, Berkeleyomyces basicola (syn. Thielaviopsis basicola), Ceratocystis smalleyi, two Cercospora beticola strains, Coleophoma cylindrospora, Fusarium fracticaudum, Phialophora cf. hyalina, and Morchella septimelata.</title>
        <authorList>
            <person name="Wingfield B.D."/>
            <person name="Bills G.F."/>
            <person name="Dong Y."/>
            <person name="Huang W."/>
            <person name="Nel W.J."/>
            <person name="Swalarsk-Parry B.S."/>
            <person name="Vaghefi N."/>
            <person name="Wilken P.M."/>
            <person name="An Z."/>
            <person name="de Beer Z.W."/>
            <person name="De Vos L."/>
            <person name="Chen L."/>
            <person name="Duong T.A."/>
            <person name="Gao Y."/>
            <person name="Hammerbacher A."/>
            <person name="Kikkert J.R."/>
            <person name="Li Y."/>
            <person name="Li H."/>
            <person name="Li K."/>
            <person name="Li Q."/>
            <person name="Liu X."/>
            <person name="Ma X."/>
            <person name="Naidoo K."/>
            <person name="Pethybridge S.J."/>
            <person name="Sun J."/>
            <person name="Steenkamp E.T."/>
            <person name="van der Nest M.A."/>
            <person name="van Wyk S."/>
            <person name="Wingfield M.J."/>
            <person name="Xiong C."/>
            <person name="Yue Q."/>
            <person name="Zhang X."/>
        </authorList>
    </citation>
    <scope>NUCLEOTIDE SEQUENCE [LARGE SCALE GENOMIC DNA]</scope>
    <source>
        <strain evidence="5 6">BP 5553</strain>
    </source>
</reference>
<dbReference type="SMART" id="SM00382">
    <property type="entry name" value="AAA"/>
    <property type="match status" value="2"/>
</dbReference>
<dbReference type="GeneID" id="43597070"/>
<dbReference type="Proteomes" id="UP000254866">
    <property type="component" value="Unassembled WGS sequence"/>
</dbReference>
<organism evidence="5 6">
    <name type="scientific">Venustampulla echinocandica</name>
    <dbReference type="NCBI Taxonomy" id="2656787"/>
    <lineage>
        <taxon>Eukaryota</taxon>
        <taxon>Fungi</taxon>
        <taxon>Dikarya</taxon>
        <taxon>Ascomycota</taxon>
        <taxon>Pezizomycotina</taxon>
        <taxon>Leotiomycetes</taxon>
        <taxon>Helotiales</taxon>
        <taxon>Pleuroascaceae</taxon>
        <taxon>Venustampulla</taxon>
    </lineage>
</organism>
<dbReference type="SUPFAM" id="SSF52540">
    <property type="entry name" value="P-loop containing nucleoside triphosphate hydrolases"/>
    <property type="match status" value="2"/>
</dbReference>
<dbReference type="OrthoDB" id="10255969at2759"/>
<keyword evidence="6" id="KW-1185">Reference proteome</keyword>
<dbReference type="InterPro" id="IPR027417">
    <property type="entry name" value="P-loop_NTPase"/>
</dbReference>
<dbReference type="Gene3D" id="3.40.50.300">
    <property type="entry name" value="P-loop containing nucleotide triphosphate hydrolases"/>
    <property type="match status" value="2"/>
</dbReference>
<evidence type="ECO:0000256" key="3">
    <source>
        <dbReference type="SAM" id="MobiDB-lite"/>
    </source>
</evidence>
<feature type="domain" description="ABC transporter" evidence="4">
    <location>
        <begin position="30"/>
        <end position="313"/>
    </location>
</feature>
<dbReference type="GO" id="GO:0005739">
    <property type="term" value="C:mitochondrion"/>
    <property type="evidence" value="ECO:0007669"/>
    <property type="project" value="TreeGrafter"/>
</dbReference>
<dbReference type="EMBL" id="NPIC01000002">
    <property type="protein sequence ID" value="RDL39881.1"/>
    <property type="molecule type" value="Genomic_DNA"/>
</dbReference>
<protein>
    <recommendedName>
        <fullName evidence="4">ABC transporter domain-containing protein</fullName>
    </recommendedName>
</protein>
<evidence type="ECO:0000256" key="1">
    <source>
        <dbReference type="ARBA" id="ARBA00022741"/>
    </source>
</evidence>
<dbReference type="InterPro" id="IPR050334">
    <property type="entry name" value="Molybdenum_import_ModC"/>
</dbReference>
<dbReference type="Pfam" id="PF00005">
    <property type="entry name" value="ABC_tran"/>
    <property type="match status" value="2"/>
</dbReference>
<dbReference type="PANTHER" id="PTHR43514:SF4">
    <property type="entry name" value="ABC TRANSPORTER I FAMILY MEMBER 10"/>
    <property type="match status" value="1"/>
</dbReference>
<accession>A0A370TWH8</accession>
<dbReference type="AlphaFoldDB" id="A0A370TWH8"/>
<dbReference type="PROSITE" id="PS50893">
    <property type="entry name" value="ABC_TRANSPORTER_2"/>
    <property type="match status" value="1"/>
</dbReference>
<keyword evidence="1" id="KW-0547">Nucleotide-binding</keyword>
<feature type="region of interest" description="Disordered" evidence="3">
    <location>
        <begin position="349"/>
        <end position="386"/>
    </location>
</feature>
<dbReference type="PANTHER" id="PTHR43514">
    <property type="entry name" value="ABC TRANSPORTER I FAMILY MEMBER 10"/>
    <property type="match status" value="1"/>
</dbReference>
<evidence type="ECO:0000313" key="5">
    <source>
        <dbReference type="EMBL" id="RDL39881.1"/>
    </source>
</evidence>
<feature type="compositionally biased region" description="Polar residues" evidence="3">
    <location>
        <begin position="354"/>
        <end position="364"/>
    </location>
</feature>
<sequence length="727" mass="81334">MRRSPGKLIELPWPTSYRKYGTSAARPPIIRISNGTFYRHHPNSTLAQSASNLNPNPNLPLFENLNFELPSFASPNHHWAILGPSSSGRTTFLQILSGKHLCVPPSARSFQYLNSDEIEQKDHQLRIPDRAIKRVGFDGEQGLGTQAPKGAYLSARYESRREMDDFSVLDYLRGNTELNPFEDASEKIDVASLEQVIRDLRLGDLIDMPVSNLSNGQTRRARIARALLSKPEVLLLDEPFMGLDPPTLLTLSPMLRGLAEANAPRLVLALRPQDPIPEWITHLIYLKGNCQIAFQGSKQAVLQELRGYINDVKQAKVEPDMRMPIHSLHEVGHTLTERGIVNGLESPARRANKSHQNQEQSSVPDKTLAGLRSQKSDSQLTTMSRDGYRLHDIERADIGEPLVEMEGIKIKYGNKIVLGNWRQEIEGETRDGLWWQLRRGQRWGIFGPNGSGKTTILSLICSDHPQTYSLPIRLFGRSRLPEPGQPGISIFGIQSRIGHSSPEIHNHIPRSLTLRQVLENAWSDTFKGVPKLDASANDRINACLRWFEEDLRPGSRRQGDEGELAAEVAKRPAWADELLFGGLPFGSQRVALFLRAIVKQPDLVILDEAFSGMDDQVRDRCLLFLGHGEEKTFSYAARKYDSNPSEPRSQGHNIVESAISKAGLAKVGGLSKDQALICISHVREEIPGSIREWVCLPEANTAQPARFGRLDGPIEGDQGRWDEIWGM</sequence>
<dbReference type="GO" id="GO:0005524">
    <property type="term" value="F:ATP binding"/>
    <property type="evidence" value="ECO:0007669"/>
    <property type="project" value="UniProtKB-KW"/>
</dbReference>